<proteinExistence type="predicted"/>
<evidence type="ECO:0000313" key="4">
    <source>
        <dbReference type="Proteomes" id="UP001324634"/>
    </source>
</evidence>
<organism evidence="3 4">
    <name type="scientific">Peredibacter starrii</name>
    <dbReference type="NCBI Taxonomy" id="28202"/>
    <lineage>
        <taxon>Bacteria</taxon>
        <taxon>Pseudomonadati</taxon>
        <taxon>Bdellovibrionota</taxon>
        <taxon>Bacteriovoracia</taxon>
        <taxon>Bacteriovoracales</taxon>
        <taxon>Bacteriovoracaceae</taxon>
        <taxon>Peredibacter</taxon>
    </lineage>
</organism>
<dbReference type="KEGG" id="psti:SOO65_03625"/>
<evidence type="ECO:0000259" key="2">
    <source>
        <dbReference type="Pfam" id="PF16363"/>
    </source>
</evidence>
<dbReference type="Gene3D" id="3.40.50.720">
    <property type="entry name" value="NAD(P)-binding Rossmann-like Domain"/>
    <property type="match status" value="1"/>
</dbReference>
<dbReference type="Pfam" id="PF16363">
    <property type="entry name" value="GDP_Man_Dehyd"/>
    <property type="match status" value="1"/>
</dbReference>
<feature type="domain" description="NAD(P)-binding" evidence="2">
    <location>
        <begin position="2"/>
        <end position="39"/>
    </location>
</feature>
<keyword evidence="1 3" id="KW-0456">Lyase</keyword>
<gene>
    <name evidence="3" type="ORF">SOO65_03625</name>
</gene>
<dbReference type="EMBL" id="CP139487">
    <property type="protein sequence ID" value="WPU67207.1"/>
    <property type="molecule type" value="Genomic_DNA"/>
</dbReference>
<accession>A0AAX4HVB0</accession>
<dbReference type="PANTHER" id="PTHR43715">
    <property type="entry name" value="GDP-MANNOSE 4,6-DEHYDRATASE"/>
    <property type="match status" value="1"/>
</dbReference>
<keyword evidence="4" id="KW-1185">Reference proteome</keyword>
<dbReference type="AlphaFoldDB" id="A0AAX4HVB0"/>
<sequence>MEIYNFDTKSHVQISFETPEYTANVDGTGALRILEAIRIL</sequence>
<evidence type="ECO:0000256" key="1">
    <source>
        <dbReference type="ARBA" id="ARBA00023239"/>
    </source>
</evidence>
<protein>
    <submittedName>
        <fullName evidence="3">GDP-mannose 4,6-dehydratase</fullName>
        <ecNumber evidence="3">4.2.1.47</ecNumber>
    </submittedName>
</protein>
<dbReference type="EC" id="4.2.1.47" evidence="3"/>
<reference evidence="3 4" key="1">
    <citation type="submission" date="2023-11" db="EMBL/GenBank/DDBJ databases">
        <title>Peredibacter starrii A3.12.</title>
        <authorList>
            <person name="Mitchell R.J."/>
        </authorList>
    </citation>
    <scope>NUCLEOTIDE SEQUENCE [LARGE SCALE GENOMIC DNA]</scope>
    <source>
        <strain evidence="3 4">A3.12</strain>
    </source>
</reference>
<dbReference type="InterPro" id="IPR006368">
    <property type="entry name" value="GDP_Man_deHydtase"/>
</dbReference>
<evidence type="ECO:0000313" key="3">
    <source>
        <dbReference type="EMBL" id="WPU67207.1"/>
    </source>
</evidence>
<dbReference type="InterPro" id="IPR016040">
    <property type="entry name" value="NAD(P)-bd_dom"/>
</dbReference>
<dbReference type="GO" id="GO:0042351">
    <property type="term" value="P:'de novo' GDP-L-fucose biosynthetic process"/>
    <property type="evidence" value="ECO:0007669"/>
    <property type="project" value="TreeGrafter"/>
</dbReference>
<dbReference type="PANTHER" id="PTHR43715:SF1">
    <property type="entry name" value="GDP-MANNOSE 4,6 DEHYDRATASE"/>
    <property type="match status" value="1"/>
</dbReference>
<dbReference type="GO" id="GO:0008446">
    <property type="term" value="F:GDP-mannose 4,6-dehydratase activity"/>
    <property type="evidence" value="ECO:0007669"/>
    <property type="project" value="UniProtKB-EC"/>
</dbReference>
<dbReference type="Proteomes" id="UP001324634">
    <property type="component" value="Chromosome"/>
</dbReference>
<name>A0AAX4HVB0_9BACT</name>